<dbReference type="GO" id="GO:0170038">
    <property type="term" value="P:proteinogenic amino acid biosynthetic process"/>
    <property type="evidence" value="ECO:0007669"/>
    <property type="project" value="UniProtKB-ARBA"/>
</dbReference>
<dbReference type="SUPFAM" id="SSF53732">
    <property type="entry name" value="Aconitase iron-sulfur domain"/>
    <property type="match status" value="1"/>
</dbReference>
<dbReference type="InterPro" id="IPR033940">
    <property type="entry name" value="IPMI_Swivel"/>
</dbReference>
<keyword evidence="9" id="KW-1185">Reference proteome</keyword>
<dbReference type="InterPro" id="IPR015928">
    <property type="entry name" value="Aconitase/3IPM_dehydase_swvl"/>
</dbReference>
<protein>
    <submittedName>
        <fullName evidence="8">Aconitase family protein</fullName>
    </submittedName>
</protein>
<feature type="domain" description="Aconitase/3-isopropylmalate dehydratase large subunit alpha/beta/alpha" evidence="6">
    <location>
        <begin position="211"/>
        <end position="432"/>
    </location>
</feature>
<keyword evidence="5" id="KW-0456">Lyase</keyword>
<dbReference type="RefSeq" id="XP_020133167.1">
    <property type="nucleotide sequence ID" value="XM_020279823.1"/>
</dbReference>
<evidence type="ECO:0000256" key="3">
    <source>
        <dbReference type="ARBA" id="ARBA00023004"/>
    </source>
</evidence>
<dbReference type="GeneID" id="31020087"/>
<keyword evidence="2" id="KW-0479">Metal-binding</keyword>
<dbReference type="PANTHER" id="PTHR43822">
    <property type="entry name" value="HOMOACONITASE, MITOCHONDRIAL-RELATED"/>
    <property type="match status" value="1"/>
</dbReference>
<dbReference type="PROSITE" id="PS01244">
    <property type="entry name" value="ACONITASE_2"/>
    <property type="match status" value="1"/>
</dbReference>
<comment type="similarity">
    <text evidence="1">Belongs to the aconitase/IPM isomerase family.</text>
</comment>
<dbReference type="InterPro" id="IPR000573">
    <property type="entry name" value="AconitaseA/IPMdHydase_ssu_swvl"/>
</dbReference>
<dbReference type="PRINTS" id="PR00415">
    <property type="entry name" value="ACONITASE"/>
</dbReference>
<dbReference type="Gene3D" id="3.30.499.10">
    <property type="entry name" value="Aconitase, domain 3"/>
    <property type="match status" value="2"/>
</dbReference>
<dbReference type="InterPro" id="IPR001030">
    <property type="entry name" value="Acoase/IPM_deHydtase_lsu_aba"/>
</dbReference>
<dbReference type="InterPro" id="IPR050067">
    <property type="entry name" value="IPM_dehydratase_rel_enz"/>
</dbReference>
<dbReference type="OrthoDB" id="419183at2759"/>
<evidence type="ECO:0000259" key="6">
    <source>
        <dbReference type="Pfam" id="PF00330"/>
    </source>
</evidence>
<keyword evidence="3" id="KW-0408">Iron</keyword>
<sequence>MIVKESAPYAFAQRMLQTLNEARKIELDGAEFSSPDRFHDTFSGAAQLLSSICAALGRQGKAADERVMRHILDLSTSDTELGGLGLSGKTWEGTDEATLQEIGFLTDAWLAAADAQAAARRLPEPVRQPRPASRRRMNLAEKILAHHAFAVPRAEGVEAGDLLRVSVDWVIASELSWVGMRHSMTSLGMKPTAWRNDRFWLAGDHAVDPRTYKEERVQELIRLLQSAKQDLKMTENQGSNYTILHTEFVRERAEPGMLVLGSDSHTCSAGAVSSLAVGLGAGDVMAGLATGETWFKVPESIRINFTGEPAWYIRGKDVILSILKQLKRNTYAAERIVEFGGPGAKFVSCDARFAISNMCTELGAISGIFEPDEITQEFVNGRKRKMYKSESLYFRPDQGASYAATFEINLSEVESYIAIYPSPDQVCPVTERLGMRFDGCFIGACTTTEEDLVLAALVLEAGLHRGFTPVKHGKRVVVPGSLPIVRNLRKLGLLDIYSKCGYEQPAPGCSLCLGIGADVAEAGSHWLSSQNRNFKNRMGRGAVGNICSAATVAASSFSMTLTDPRDLLMDVSETKYNDYLDQCKSWRNGSASRTEVEVEEVHYVEPCLLTGPTPVNDDNAAFSDGIERDGPDQSLPNIQGNVYKLGDYVDTDAIIPAPACVGNPTDDMLGSHCFEVTNSDFRDHVKAGYTVVVGGKAFGCGSSREEAPRALKGVGVQCVIARSFAFIFARNMPNIGMLAITIADEAFYEAAKHGEAVNVDVQSRLVRVGDKEFAFCLDDMELKLIRNRGLASSYQKFGNEVFEALCRKDSSTPVSVLAEVTLQDGNETRDGMDW</sequence>
<feature type="domain" description="Aconitase/3-isopropylmalate dehydratase large subunit alpha/beta/alpha" evidence="6">
    <location>
        <begin position="438"/>
        <end position="557"/>
    </location>
</feature>
<evidence type="ECO:0000313" key="9">
    <source>
        <dbReference type="Proteomes" id="UP000183809"/>
    </source>
</evidence>
<accession>A0A1J9RWA9</accession>
<dbReference type="InterPro" id="IPR036008">
    <property type="entry name" value="Aconitase_4Fe-4S_dom"/>
</dbReference>
<dbReference type="InterPro" id="IPR015931">
    <property type="entry name" value="Acnase/IPM_dHydase_lsu_aba_1/3"/>
</dbReference>
<dbReference type="GO" id="GO:0051536">
    <property type="term" value="F:iron-sulfur cluster binding"/>
    <property type="evidence" value="ECO:0007669"/>
    <property type="project" value="UniProtKB-KW"/>
</dbReference>
<dbReference type="GO" id="GO:0170034">
    <property type="term" value="P:L-amino acid biosynthetic process"/>
    <property type="evidence" value="ECO:0007669"/>
    <property type="project" value="UniProtKB-ARBA"/>
</dbReference>
<evidence type="ECO:0000256" key="2">
    <source>
        <dbReference type="ARBA" id="ARBA00022723"/>
    </source>
</evidence>
<evidence type="ECO:0000256" key="1">
    <source>
        <dbReference type="ARBA" id="ARBA00007185"/>
    </source>
</evidence>
<name>A0A1J9RWA9_9PEZI</name>
<evidence type="ECO:0000256" key="5">
    <source>
        <dbReference type="ARBA" id="ARBA00023239"/>
    </source>
</evidence>
<comment type="caution">
    <text evidence="8">The sequence shown here is derived from an EMBL/GenBank/DDBJ whole genome shotgun (WGS) entry which is preliminary data.</text>
</comment>
<dbReference type="Proteomes" id="UP000183809">
    <property type="component" value="Unassembled WGS sequence"/>
</dbReference>
<evidence type="ECO:0000256" key="4">
    <source>
        <dbReference type="ARBA" id="ARBA00023014"/>
    </source>
</evidence>
<organism evidence="8 9">
    <name type="scientific">Diplodia corticola</name>
    <dbReference type="NCBI Taxonomy" id="236234"/>
    <lineage>
        <taxon>Eukaryota</taxon>
        <taxon>Fungi</taxon>
        <taxon>Dikarya</taxon>
        <taxon>Ascomycota</taxon>
        <taxon>Pezizomycotina</taxon>
        <taxon>Dothideomycetes</taxon>
        <taxon>Dothideomycetes incertae sedis</taxon>
        <taxon>Botryosphaeriales</taxon>
        <taxon>Botryosphaeriaceae</taxon>
        <taxon>Diplodia</taxon>
    </lineage>
</organism>
<dbReference type="STRING" id="236234.A0A1J9RWA9"/>
<dbReference type="AlphaFoldDB" id="A0A1J9RWA9"/>
<reference evidence="8 9" key="1">
    <citation type="submission" date="2016-10" db="EMBL/GenBank/DDBJ databases">
        <title>Proteomics and genomics reveal pathogen-plant mechanisms compatible with a hemibiotrophic lifestyle of Diplodia corticola.</title>
        <authorList>
            <person name="Fernandes I."/>
            <person name="De Jonge R."/>
            <person name="Van De Peer Y."/>
            <person name="Devreese B."/>
            <person name="Alves A."/>
            <person name="Esteves A.C."/>
        </authorList>
    </citation>
    <scope>NUCLEOTIDE SEQUENCE [LARGE SCALE GENOMIC DNA]</scope>
    <source>
        <strain evidence="8 9">CBS 112549</strain>
    </source>
</reference>
<evidence type="ECO:0000313" key="8">
    <source>
        <dbReference type="EMBL" id="OJD36907.1"/>
    </source>
</evidence>
<dbReference type="InterPro" id="IPR018136">
    <property type="entry name" value="Aconitase_4Fe-4S_BS"/>
</dbReference>
<dbReference type="Pfam" id="PF00694">
    <property type="entry name" value="Aconitase_C"/>
    <property type="match status" value="1"/>
</dbReference>
<keyword evidence="4" id="KW-0411">Iron-sulfur</keyword>
<dbReference type="EMBL" id="MNUE01000009">
    <property type="protein sequence ID" value="OJD36907.1"/>
    <property type="molecule type" value="Genomic_DNA"/>
</dbReference>
<dbReference type="InterPro" id="IPR011827">
    <property type="entry name" value="LeuD_type2/HacB/DmdB"/>
</dbReference>
<dbReference type="SUPFAM" id="SSF52016">
    <property type="entry name" value="LeuD/IlvD-like"/>
    <property type="match status" value="1"/>
</dbReference>
<evidence type="ECO:0000259" key="7">
    <source>
        <dbReference type="Pfam" id="PF00694"/>
    </source>
</evidence>
<feature type="domain" description="Aconitase A/isopropylmalate dehydratase small subunit swivel" evidence="7">
    <location>
        <begin position="687"/>
        <end position="744"/>
    </location>
</feature>
<dbReference type="GO" id="GO:0016836">
    <property type="term" value="F:hydro-lyase activity"/>
    <property type="evidence" value="ECO:0007669"/>
    <property type="project" value="InterPro"/>
</dbReference>
<dbReference type="GO" id="GO:0046872">
    <property type="term" value="F:metal ion binding"/>
    <property type="evidence" value="ECO:0007669"/>
    <property type="project" value="UniProtKB-KW"/>
</dbReference>
<gene>
    <name evidence="8" type="ORF">BKCO1_9000178</name>
</gene>
<proteinExistence type="inferred from homology"/>
<dbReference type="Pfam" id="PF00330">
    <property type="entry name" value="Aconitase"/>
    <property type="match status" value="2"/>
</dbReference>
<dbReference type="PANTHER" id="PTHR43822:SF2">
    <property type="entry name" value="HOMOACONITASE, MITOCHONDRIAL"/>
    <property type="match status" value="1"/>
</dbReference>
<dbReference type="CDD" id="cd01577">
    <property type="entry name" value="IPMI_Swivel"/>
    <property type="match status" value="1"/>
</dbReference>
<dbReference type="NCBIfam" id="TIGR02087">
    <property type="entry name" value="LEUD_arch"/>
    <property type="match status" value="1"/>
</dbReference>
<dbReference type="Gene3D" id="3.20.19.10">
    <property type="entry name" value="Aconitase, domain 4"/>
    <property type="match status" value="1"/>
</dbReference>